<feature type="binding site" evidence="7">
    <location>
        <position position="221"/>
    </location>
    <ligand>
        <name>Ca(2+)</name>
        <dbReference type="ChEBI" id="CHEBI:29108"/>
        <label>3</label>
    </ligand>
</feature>
<comment type="cofactor">
    <cofactor evidence="7">
        <name>Ca(2+)</name>
        <dbReference type="ChEBI" id="CHEBI:29108"/>
    </cofactor>
    <text evidence="7">Can bind about 5 Ca(2+) ions per subunit.</text>
</comment>
<feature type="signal peptide" evidence="9">
    <location>
        <begin position="1"/>
        <end position="25"/>
    </location>
</feature>
<dbReference type="SUPFAM" id="SSF47090">
    <property type="entry name" value="PGBD-like"/>
    <property type="match status" value="1"/>
</dbReference>
<dbReference type="SMART" id="SM00235">
    <property type="entry name" value="ZnMc"/>
    <property type="match status" value="1"/>
</dbReference>
<dbReference type="GO" id="GO:0030574">
    <property type="term" value="P:collagen catabolic process"/>
    <property type="evidence" value="ECO:0007669"/>
    <property type="project" value="TreeGrafter"/>
</dbReference>
<dbReference type="Gramene" id="PSAT_LOCUS9035_t1">
    <property type="protein sequence ID" value="CAL5188882.1"/>
    <property type="gene ID" value="PSAT_LOCUS9035"/>
</dbReference>
<keyword evidence="4" id="KW-0378">Hydrolase</keyword>
<dbReference type="PANTHER" id="PTHR10201:SF258">
    <property type="entry name" value="MATRIX METALLOPROTEINASE"/>
    <property type="match status" value="1"/>
</dbReference>
<evidence type="ECO:0000256" key="2">
    <source>
        <dbReference type="ARBA" id="ARBA00022670"/>
    </source>
</evidence>
<dbReference type="InterPro" id="IPR024079">
    <property type="entry name" value="MetalloPept_cat_dom_sf"/>
</dbReference>
<dbReference type="OrthoDB" id="1423496at2759"/>
<feature type="binding site" evidence="7">
    <location>
        <position position="252"/>
    </location>
    <ligand>
        <name>Zn(2+)</name>
        <dbReference type="ChEBI" id="CHEBI:29105"/>
        <label>2</label>
        <note>catalytic</note>
    </ligand>
</feature>
<dbReference type="Proteomes" id="UP001058974">
    <property type="component" value="Chromosome 2"/>
</dbReference>
<dbReference type="Gramene" id="Psat2g113320.1">
    <property type="protein sequence ID" value="Psat2g113320.1.cds1"/>
    <property type="gene ID" value="Psat2g113320"/>
</dbReference>
<dbReference type="SUPFAM" id="SSF55486">
    <property type="entry name" value="Metalloproteases ('zincins'), catalytic domain"/>
    <property type="match status" value="1"/>
</dbReference>
<proteinExistence type="inferred from homology"/>
<dbReference type="InterPro" id="IPR006026">
    <property type="entry name" value="Peptidase_Metallo"/>
</dbReference>
<feature type="binding site" evidence="7">
    <location>
        <position position="224"/>
    </location>
    <ligand>
        <name>Ca(2+)</name>
        <dbReference type="ChEBI" id="CHEBI:29108"/>
        <label>1</label>
    </ligand>
</feature>
<evidence type="ECO:0000256" key="9">
    <source>
        <dbReference type="SAM" id="SignalP"/>
    </source>
</evidence>
<feature type="binding site" evidence="7">
    <location>
        <position position="224"/>
    </location>
    <ligand>
        <name>Ca(2+)</name>
        <dbReference type="ChEBI" id="CHEBI:29108"/>
        <label>3</label>
    </ligand>
</feature>
<protein>
    <recommendedName>
        <fullName evidence="10">Peptidase metallopeptidase domain-containing protein</fullName>
    </recommendedName>
</protein>
<comment type="caution">
    <text evidence="11">The sequence shown here is derived from an EMBL/GenBank/DDBJ whole genome shotgun (WGS) entry which is preliminary data.</text>
</comment>
<dbReference type="InterPro" id="IPR036365">
    <property type="entry name" value="PGBD-like_sf"/>
</dbReference>
<dbReference type="EMBL" id="JAMSHJ010000002">
    <property type="protein sequence ID" value="KAI5437218.1"/>
    <property type="molecule type" value="Genomic_DNA"/>
</dbReference>
<feature type="transmembrane region" description="Helical" evidence="8">
    <location>
        <begin position="314"/>
        <end position="333"/>
    </location>
</feature>
<keyword evidence="6" id="KW-0482">Metalloprotease</keyword>
<evidence type="ECO:0000313" key="11">
    <source>
        <dbReference type="EMBL" id="KAI5437218.1"/>
    </source>
</evidence>
<evidence type="ECO:0000256" key="4">
    <source>
        <dbReference type="ARBA" id="ARBA00022801"/>
    </source>
</evidence>
<evidence type="ECO:0000313" key="12">
    <source>
        <dbReference type="Proteomes" id="UP001058974"/>
    </source>
</evidence>
<feature type="binding site" evidence="7">
    <location>
        <position position="198"/>
    </location>
    <ligand>
        <name>Ca(2+)</name>
        <dbReference type="ChEBI" id="CHEBI:29108"/>
        <label>3</label>
    </ligand>
</feature>
<evidence type="ECO:0000256" key="6">
    <source>
        <dbReference type="ARBA" id="ARBA00023049"/>
    </source>
</evidence>
<reference evidence="11 12" key="1">
    <citation type="journal article" date="2022" name="Nat. Genet.">
        <title>Improved pea reference genome and pan-genome highlight genomic features and evolutionary characteristics.</title>
        <authorList>
            <person name="Yang T."/>
            <person name="Liu R."/>
            <person name="Luo Y."/>
            <person name="Hu S."/>
            <person name="Wang D."/>
            <person name="Wang C."/>
            <person name="Pandey M.K."/>
            <person name="Ge S."/>
            <person name="Xu Q."/>
            <person name="Li N."/>
            <person name="Li G."/>
            <person name="Huang Y."/>
            <person name="Saxena R.K."/>
            <person name="Ji Y."/>
            <person name="Li M."/>
            <person name="Yan X."/>
            <person name="He Y."/>
            <person name="Liu Y."/>
            <person name="Wang X."/>
            <person name="Xiang C."/>
            <person name="Varshney R.K."/>
            <person name="Ding H."/>
            <person name="Gao S."/>
            <person name="Zong X."/>
        </authorList>
    </citation>
    <scope>NUCLEOTIDE SEQUENCE [LARGE SCALE GENOMIC DNA]</scope>
    <source>
        <strain evidence="11 12">cv. Zhongwan 6</strain>
    </source>
</reference>
<feature type="binding site" evidence="7">
    <location>
        <position position="266"/>
    </location>
    <ligand>
        <name>Zn(2+)</name>
        <dbReference type="ChEBI" id="CHEBI:29105"/>
        <label>2</label>
        <note>catalytic</note>
    </ligand>
</feature>
<evidence type="ECO:0000256" key="8">
    <source>
        <dbReference type="SAM" id="Phobius"/>
    </source>
</evidence>
<dbReference type="InterPro" id="IPR021190">
    <property type="entry name" value="Pept_M10A"/>
</dbReference>
<feature type="binding site" evidence="7">
    <location>
        <position position="258"/>
    </location>
    <ligand>
        <name>Zn(2+)</name>
        <dbReference type="ChEBI" id="CHEBI:29105"/>
        <label>2</label>
        <note>catalytic</note>
    </ligand>
</feature>
<dbReference type="Pfam" id="PF00413">
    <property type="entry name" value="Peptidase_M10"/>
    <property type="match status" value="1"/>
</dbReference>
<keyword evidence="2" id="KW-0645">Protease</keyword>
<keyword evidence="8" id="KW-1133">Transmembrane helix</keyword>
<dbReference type="PRINTS" id="PR00138">
    <property type="entry name" value="MATRIXIN"/>
</dbReference>
<evidence type="ECO:0000256" key="5">
    <source>
        <dbReference type="ARBA" id="ARBA00022833"/>
    </source>
</evidence>
<keyword evidence="7" id="KW-0106">Calcium</keyword>
<comment type="cofactor">
    <cofactor evidence="7">
        <name>Zn(2+)</name>
        <dbReference type="ChEBI" id="CHEBI:29105"/>
    </cofactor>
    <text evidence="7">Binds 2 Zn(2+) ions per subunit.</text>
</comment>
<organism evidence="11 12">
    <name type="scientific">Pisum sativum</name>
    <name type="common">Garden pea</name>
    <name type="synonym">Lathyrus oleraceus</name>
    <dbReference type="NCBI Taxonomy" id="3888"/>
    <lineage>
        <taxon>Eukaryota</taxon>
        <taxon>Viridiplantae</taxon>
        <taxon>Streptophyta</taxon>
        <taxon>Embryophyta</taxon>
        <taxon>Tracheophyta</taxon>
        <taxon>Spermatophyta</taxon>
        <taxon>Magnoliopsida</taxon>
        <taxon>eudicotyledons</taxon>
        <taxon>Gunneridae</taxon>
        <taxon>Pentapetalae</taxon>
        <taxon>rosids</taxon>
        <taxon>fabids</taxon>
        <taxon>Fabales</taxon>
        <taxon>Fabaceae</taxon>
        <taxon>Papilionoideae</taxon>
        <taxon>50 kb inversion clade</taxon>
        <taxon>NPAAA clade</taxon>
        <taxon>Hologalegina</taxon>
        <taxon>IRL clade</taxon>
        <taxon>Fabeae</taxon>
        <taxon>Lathyrus</taxon>
    </lineage>
</organism>
<evidence type="ECO:0000256" key="3">
    <source>
        <dbReference type="ARBA" id="ARBA00022723"/>
    </source>
</evidence>
<dbReference type="Gene3D" id="3.40.390.10">
    <property type="entry name" value="Collagenase (Catalytic Domain)"/>
    <property type="match status" value="1"/>
</dbReference>
<evidence type="ECO:0000256" key="7">
    <source>
        <dbReference type="PIRSR" id="PIRSR621190-2"/>
    </source>
</evidence>
<keyword evidence="5 7" id="KW-0862">Zinc</keyword>
<dbReference type="GO" id="GO:0004222">
    <property type="term" value="F:metalloendopeptidase activity"/>
    <property type="evidence" value="ECO:0007669"/>
    <property type="project" value="InterPro"/>
</dbReference>
<feature type="binding site" description="in inhibited form" evidence="7">
    <location>
        <position position="125"/>
    </location>
    <ligand>
        <name>Zn(2+)</name>
        <dbReference type="ChEBI" id="CHEBI:29105"/>
        <label>2</label>
        <note>catalytic</note>
    </ligand>
</feature>
<dbReference type="GO" id="GO:0008270">
    <property type="term" value="F:zinc ion binding"/>
    <property type="evidence" value="ECO:0007669"/>
    <property type="project" value="InterPro"/>
</dbReference>
<dbReference type="AlphaFoldDB" id="A0A9D4YCS7"/>
<accession>A0A9D4YCS7</accession>
<keyword evidence="9" id="KW-0732">Signal</keyword>
<feature type="binding site" evidence="7">
    <location>
        <position position="248"/>
    </location>
    <ligand>
        <name>Zn(2+)</name>
        <dbReference type="ChEBI" id="CHEBI:29105"/>
        <label>2</label>
        <note>catalytic</note>
    </ligand>
</feature>
<dbReference type="Pfam" id="PF01471">
    <property type="entry name" value="PG_binding_1"/>
    <property type="match status" value="1"/>
</dbReference>
<keyword evidence="12" id="KW-1185">Reference proteome</keyword>
<feature type="binding site" evidence="7">
    <location>
        <position position="189"/>
    </location>
    <ligand>
        <name>Ca(2+)</name>
        <dbReference type="ChEBI" id="CHEBI:29108"/>
        <label>2</label>
    </ligand>
</feature>
<comment type="similarity">
    <text evidence="1">Belongs to the peptidase M10A family. Matrix metalloproteinases (MMPs) subfamily.</text>
</comment>
<dbReference type="GO" id="GO:0031012">
    <property type="term" value="C:extracellular matrix"/>
    <property type="evidence" value="ECO:0007669"/>
    <property type="project" value="InterPro"/>
</dbReference>
<dbReference type="PANTHER" id="PTHR10201">
    <property type="entry name" value="MATRIX METALLOPROTEINASE"/>
    <property type="match status" value="1"/>
</dbReference>
<feature type="domain" description="Peptidase metallopeptidase" evidence="10">
    <location>
        <begin position="137"/>
        <end position="293"/>
    </location>
</feature>
<feature type="chain" id="PRO_5039524390" description="Peptidase metallopeptidase domain-containing protein" evidence="9">
    <location>
        <begin position="26"/>
        <end position="334"/>
    </location>
</feature>
<sequence>MKFRALKTFTLSLFMLSFLVANVSGGFTDLAPAIGSLFKSKIPSSLTHIIASKSMFDNALKFKDKVGKVNDVNDYLKKYGYLDSSDSNSDSIDESSLIKFQKFFNLTATGQFDRSTYNILTNPRCAVADIVNETTAFKPWWTGKELKYGFHPKNQVTDNVKSLFQDAFDRWSNVTGLNFTETLKFNESDIPIAFLKFDGEGGMVGGAYISNSHHLGIMFFDFKEKWVLSSKGVAIKEGDVDLESFVMHQIGHILGLEHSSVEEAVMYPIVLPKQKVELVNDDDLKKIQQIYGVKNVKNDAPDSTVKNDASDSSWPVVFWSLCFFGFVVCYLGLL</sequence>
<keyword evidence="8" id="KW-0472">Membrane</keyword>
<dbReference type="InterPro" id="IPR001818">
    <property type="entry name" value="Pept_M10_metallopeptidase"/>
</dbReference>
<evidence type="ECO:0000259" key="10">
    <source>
        <dbReference type="SMART" id="SM00235"/>
    </source>
</evidence>
<evidence type="ECO:0000256" key="1">
    <source>
        <dbReference type="ARBA" id="ARBA00009614"/>
    </source>
</evidence>
<dbReference type="InterPro" id="IPR002477">
    <property type="entry name" value="Peptidoglycan-bd-like"/>
</dbReference>
<gene>
    <name evidence="11" type="ORF">KIW84_023371</name>
</gene>
<dbReference type="Gramene" id="Psat02G0337100-T1">
    <property type="protein sequence ID" value="KAI5437218.1"/>
    <property type="gene ID" value="KIW84_023371"/>
</dbReference>
<name>A0A9D4YCS7_PEA</name>
<keyword evidence="8" id="KW-0812">Transmembrane</keyword>
<dbReference type="GO" id="GO:0006508">
    <property type="term" value="P:proteolysis"/>
    <property type="evidence" value="ECO:0007669"/>
    <property type="project" value="UniProtKB-KW"/>
</dbReference>
<feature type="binding site" evidence="7">
    <location>
        <position position="199"/>
    </location>
    <ligand>
        <name>Ca(2+)</name>
        <dbReference type="ChEBI" id="CHEBI:29108"/>
        <label>3</label>
    </ligand>
</feature>
<dbReference type="GO" id="GO:0030198">
    <property type="term" value="P:extracellular matrix organization"/>
    <property type="evidence" value="ECO:0007669"/>
    <property type="project" value="TreeGrafter"/>
</dbReference>
<keyword evidence="3 7" id="KW-0479">Metal-binding</keyword>